<dbReference type="Proteomes" id="UP000011200">
    <property type="component" value="Chromosome"/>
</dbReference>
<name>A0A2U9PIB5_MYCSE</name>
<dbReference type="RefSeq" id="WP_003891822.1">
    <property type="nucleotide sequence ID" value="NZ_CP027541.1"/>
</dbReference>
<dbReference type="InterPro" id="IPR013022">
    <property type="entry name" value="Xyl_isomerase-like_TIM-brl"/>
</dbReference>
<dbReference type="EMBL" id="CP027541">
    <property type="protein sequence ID" value="AWT51476.1"/>
    <property type="molecule type" value="Genomic_DNA"/>
</dbReference>
<evidence type="ECO:0000313" key="2">
    <source>
        <dbReference type="EMBL" id="AWT51476.1"/>
    </source>
</evidence>
<keyword evidence="2" id="KW-0413">Isomerase</keyword>
<dbReference type="GO" id="GO:0016853">
    <property type="term" value="F:isomerase activity"/>
    <property type="evidence" value="ECO:0007669"/>
    <property type="project" value="UniProtKB-KW"/>
</dbReference>
<accession>A0A2U9PIB5</accession>
<sequence>MVEPTAQVSDLTDDAGDVKRLIEEAGVDREPVKVMLDTLHVFYRQDDIRAQIREAGTDLGYVHLSDVDRRPPGASTDFSSVIDELNLVGYNGWLTMEIGFTHRDVDPDGTARSALAHIRGVLSGSESRIAPWRRSS</sequence>
<feature type="domain" description="Xylose isomerase-like TIM barrel" evidence="1">
    <location>
        <begin position="2"/>
        <end position="119"/>
    </location>
</feature>
<dbReference type="InterPro" id="IPR036237">
    <property type="entry name" value="Xyl_isomerase-like_sf"/>
</dbReference>
<dbReference type="Pfam" id="PF01261">
    <property type="entry name" value="AP_endonuc_2"/>
    <property type="match status" value="1"/>
</dbReference>
<evidence type="ECO:0000313" key="3">
    <source>
        <dbReference type="Proteomes" id="UP000011200"/>
    </source>
</evidence>
<gene>
    <name evidence="2" type="ORF">D806_004830</name>
</gene>
<protein>
    <submittedName>
        <fullName evidence="2">Xylose isomerase-like TIM barrel</fullName>
    </submittedName>
</protein>
<dbReference type="SUPFAM" id="SSF51658">
    <property type="entry name" value="Xylose isomerase-like"/>
    <property type="match status" value="1"/>
</dbReference>
<evidence type="ECO:0000259" key="1">
    <source>
        <dbReference type="Pfam" id="PF01261"/>
    </source>
</evidence>
<reference evidence="2 3" key="1">
    <citation type="journal article" date="2013" name="Genome Announc.">
        <title>Draft genome sequence of MKD8, a conjugal recipient Mycobacterium smegmatis strain.</title>
        <authorList>
            <person name="Gray T.A."/>
            <person name="Palumbo M.J."/>
            <person name="Derbyshire K.M."/>
        </authorList>
    </citation>
    <scope>NUCLEOTIDE SEQUENCE [LARGE SCALE GENOMIC DNA]</scope>
    <source>
        <strain evidence="2 3">MKD8</strain>
    </source>
</reference>
<reference evidence="3" key="2">
    <citation type="submission" date="2018-03" db="EMBL/GenBank/DDBJ databases">
        <authorList>
            <person name="Derbyshire K."/>
            <person name="Gray T.A."/>
            <person name="Champion M."/>
        </authorList>
    </citation>
    <scope>NUCLEOTIDE SEQUENCE [LARGE SCALE GENOMIC DNA]</scope>
    <source>
        <strain evidence="3">MKD8</strain>
    </source>
</reference>
<dbReference type="Gene3D" id="3.20.20.150">
    <property type="entry name" value="Divalent-metal-dependent TIM barrel enzymes"/>
    <property type="match status" value="1"/>
</dbReference>
<proteinExistence type="predicted"/>
<organism evidence="2 3">
    <name type="scientific">Mycolicibacterium smegmatis (strain MKD8)</name>
    <name type="common">Mycobacterium smegmatis</name>
    <dbReference type="NCBI Taxonomy" id="1214915"/>
    <lineage>
        <taxon>Bacteria</taxon>
        <taxon>Bacillati</taxon>
        <taxon>Actinomycetota</taxon>
        <taxon>Actinomycetes</taxon>
        <taxon>Mycobacteriales</taxon>
        <taxon>Mycobacteriaceae</taxon>
        <taxon>Mycolicibacterium</taxon>
    </lineage>
</organism>
<dbReference type="AlphaFoldDB" id="A0A2U9PIB5"/>